<evidence type="ECO:0000256" key="13">
    <source>
        <dbReference type="ARBA" id="ARBA00023180"/>
    </source>
</evidence>
<feature type="binding site" evidence="17">
    <location>
        <position position="521"/>
    </location>
    <ligand>
        <name>ATP</name>
        <dbReference type="ChEBI" id="CHEBI:30616"/>
    </ligand>
</feature>
<evidence type="ECO:0000313" key="22">
    <source>
        <dbReference type="Proteomes" id="UP000734854"/>
    </source>
</evidence>
<dbReference type="PROSITE" id="PS50011">
    <property type="entry name" value="PROTEIN_KINASE_DOM"/>
    <property type="match status" value="1"/>
</dbReference>
<feature type="chain" id="PRO_5035146401" description="non-specific serine/threonine protein kinase" evidence="19">
    <location>
        <begin position="22"/>
        <end position="836"/>
    </location>
</feature>
<dbReference type="GO" id="GO:0004714">
    <property type="term" value="F:transmembrane receptor protein tyrosine kinase activity"/>
    <property type="evidence" value="ECO:0007669"/>
    <property type="project" value="InterPro"/>
</dbReference>
<reference evidence="21 22" key="1">
    <citation type="submission" date="2020-08" db="EMBL/GenBank/DDBJ databases">
        <title>Plant Genome Project.</title>
        <authorList>
            <person name="Zhang R.-G."/>
        </authorList>
    </citation>
    <scope>NUCLEOTIDE SEQUENCE [LARGE SCALE GENOMIC DNA]</scope>
    <source>
        <tissue evidence="21">Rhizome</tissue>
    </source>
</reference>
<dbReference type="Proteomes" id="UP000734854">
    <property type="component" value="Unassembled WGS sequence"/>
</dbReference>
<keyword evidence="11 18" id="KW-1133">Transmembrane helix</keyword>
<dbReference type="FunFam" id="3.30.200.20:FF:000645">
    <property type="entry name" value="Receptor-like protein kinase FERONIA"/>
    <property type="match status" value="1"/>
</dbReference>
<evidence type="ECO:0000256" key="4">
    <source>
        <dbReference type="ARBA" id="ARBA00022527"/>
    </source>
</evidence>
<evidence type="ECO:0000256" key="11">
    <source>
        <dbReference type="ARBA" id="ARBA00022989"/>
    </source>
</evidence>
<dbReference type="EC" id="2.7.11.1" evidence="2"/>
<protein>
    <recommendedName>
        <fullName evidence="2">non-specific serine/threonine protein kinase</fullName>
        <ecNumber evidence="2">2.7.11.1</ecNumber>
    </recommendedName>
</protein>
<dbReference type="AlphaFoldDB" id="A0A8J5HFZ6"/>
<evidence type="ECO:0000256" key="1">
    <source>
        <dbReference type="ARBA" id="ARBA00004251"/>
    </source>
</evidence>
<keyword evidence="5" id="KW-0808">Transferase</keyword>
<sequence length="836" mass="92408">MKNARPLFCATLITLSVVADSKPSILLNCGAPAPDSDLDGRIWTPDSGSEFSLPSSSESVAAPQQVSSVAKVPYLTARIFTSTSTYSFPLAVGRVFLRLYFYPVNYANYTATDSFFSITAVPYTLLHNFSASLVADAVGSPYITREFSLNVSAGVLNLTFTPSSTPNSFAFINGIEIVPIPDIFVSNNPILITDAYGKSISYEIDPEWAIQTVYRLNVGGRAITPRDDELFRSWEDDSRYIFGAAFGVTYSNDPNVSISYPPQVPTYIAPTEVYATARSMGPDAGVNLQYNLTWILQVDAGFYYFVRFHFCEIQYPITKTNQRVFDIFINNQTVQKYADVIAWSGNIGVPAYRDYAVITMGSGQMDMWVALHPDVAAEPEYYDAILNGLEVFKLQDIGSNSLAGLNPESVSHPIVGSPNEDVSRKNHKPVPAIVGGVAVLLVAFCLILLCKCRRKKKVVACHETSSCCASPIPSNLCRHFSITTIKAATKDFDESLLLGIGGFGKVYLGEINAMGMKVAIKRSNPTSDQGVHEFHSEIETLSKLRHIHLVSLIGYCQGNSEMILVYDYMARGTLRDHLYNSQKPPLSWKQRLEICIGAARGLHYLHTGAKHTVIHRDVKTTNILLDENWVAKVSDFGLSKTLPTLDDTHVSTMVKGSFGYLDPEYAWRHQLTEKSDVYSFGVVLFEVLCARPALVHMLPDEQVNLADWAVHCQKNGNLVYIIDPYLKGRMAPESFEKFAETAEKCVADVGADRPSMGDVLQNLEFALRLQEHTDDDGEITDGIIENAILTSMVESSTTTTITKMIRGRSFASEVLPYKRSLALSSHRSLIRAYSCS</sequence>
<dbReference type="InterPro" id="IPR017441">
    <property type="entry name" value="Protein_kinase_ATP_BS"/>
</dbReference>
<evidence type="ECO:0000256" key="18">
    <source>
        <dbReference type="SAM" id="Phobius"/>
    </source>
</evidence>
<evidence type="ECO:0000256" key="19">
    <source>
        <dbReference type="SAM" id="SignalP"/>
    </source>
</evidence>
<evidence type="ECO:0000256" key="15">
    <source>
        <dbReference type="ARBA" id="ARBA00047899"/>
    </source>
</evidence>
<dbReference type="InterPro" id="IPR001245">
    <property type="entry name" value="Ser-Thr/Tyr_kinase_cat_dom"/>
</dbReference>
<keyword evidence="14" id="KW-0278">Fertilization</keyword>
<comment type="subcellular location">
    <subcellularLocation>
        <location evidence="1">Cell membrane</location>
        <topology evidence="1">Single-pass type I membrane protein</topology>
    </subcellularLocation>
</comment>
<dbReference type="InterPro" id="IPR024788">
    <property type="entry name" value="Malectin-like_Carb-bd_dom"/>
</dbReference>
<organism evidence="21 22">
    <name type="scientific">Zingiber officinale</name>
    <name type="common">Ginger</name>
    <name type="synonym">Amomum zingiber</name>
    <dbReference type="NCBI Taxonomy" id="94328"/>
    <lineage>
        <taxon>Eukaryota</taxon>
        <taxon>Viridiplantae</taxon>
        <taxon>Streptophyta</taxon>
        <taxon>Embryophyta</taxon>
        <taxon>Tracheophyta</taxon>
        <taxon>Spermatophyta</taxon>
        <taxon>Magnoliopsida</taxon>
        <taxon>Liliopsida</taxon>
        <taxon>Zingiberales</taxon>
        <taxon>Zingiberaceae</taxon>
        <taxon>Zingiber</taxon>
    </lineage>
</organism>
<dbReference type="FunFam" id="1.10.510.10:FF:000058">
    <property type="entry name" value="Receptor-like protein kinase FERONIA"/>
    <property type="match status" value="1"/>
</dbReference>
<keyword evidence="10 17" id="KW-0067">ATP-binding</keyword>
<keyword evidence="6 18" id="KW-0812">Transmembrane</keyword>
<dbReference type="FunFam" id="2.60.120.430:FF:000003">
    <property type="entry name" value="FERONIA receptor-like kinase"/>
    <property type="match status" value="1"/>
</dbReference>
<evidence type="ECO:0000256" key="16">
    <source>
        <dbReference type="ARBA" id="ARBA00048679"/>
    </source>
</evidence>
<keyword evidence="8 17" id="KW-0547">Nucleotide-binding</keyword>
<evidence type="ECO:0000256" key="6">
    <source>
        <dbReference type="ARBA" id="ARBA00022692"/>
    </source>
</evidence>
<dbReference type="InterPro" id="IPR008271">
    <property type="entry name" value="Ser/Thr_kinase_AS"/>
</dbReference>
<dbReference type="Pfam" id="PF12819">
    <property type="entry name" value="Malectin_like"/>
    <property type="match status" value="1"/>
</dbReference>
<gene>
    <name evidence="21" type="ORF">ZIOFF_018068</name>
</gene>
<evidence type="ECO:0000313" key="21">
    <source>
        <dbReference type="EMBL" id="KAG6521003.1"/>
    </source>
</evidence>
<dbReference type="PANTHER" id="PTHR34590:SF5">
    <property type="entry name" value="OS04G0586500 PROTEIN"/>
    <property type="match status" value="1"/>
</dbReference>
<feature type="signal peptide" evidence="19">
    <location>
        <begin position="1"/>
        <end position="21"/>
    </location>
</feature>
<name>A0A8J5HFZ6_ZINOF</name>
<evidence type="ECO:0000256" key="9">
    <source>
        <dbReference type="ARBA" id="ARBA00022777"/>
    </source>
</evidence>
<evidence type="ECO:0000256" key="2">
    <source>
        <dbReference type="ARBA" id="ARBA00012513"/>
    </source>
</evidence>
<dbReference type="PANTHER" id="PTHR34590">
    <property type="entry name" value="OS03G0124300 PROTEIN-RELATED"/>
    <property type="match status" value="1"/>
</dbReference>
<comment type="caution">
    <text evidence="21">The sequence shown here is derived from an EMBL/GenBank/DDBJ whole genome shotgun (WGS) entry which is preliminary data.</text>
</comment>
<dbReference type="EMBL" id="JACMSC010000005">
    <property type="protein sequence ID" value="KAG6521003.1"/>
    <property type="molecule type" value="Genomic_DNA"/>
</dbReference>
<dbReference type="InterPro" id="IPR045272">
    <property type="entry name" value="ANXUR1/2-like"/>
</dbReference>
<dbReference type="CDD" id="cd14066">
    <property type="entry name" value="STKc_IRAK"/>
    <property type="match status" value="1"/>
</dbReference>
<feature type="domain" description="Protein kinase" evidence="20">
    <location>
        <begin position="492"/>
        <end position="766"/>
    </location>
</feature>
<keyword evidence="4" id="KW-0723">Serine/threonine-protein kinase</keyword>
<evidence type="ECO:0000256" key="8">
    <source>
        <dbReference type="ARBA" id="ARBA00022741"/>
    </source>
</evidence>
<dbReference type="SMART" id="SM00220">
    <property type="entry name" value="S_TKc"/>
    <property type="match status" value="1"/>
</dbReference>
<dbReference type="FunFam" id="2.60.120.430:FF:000007">
    <property type="entry name" value="FERONIA receptor-like kinase"/>
    <property type="match status" value="1"/>
</dbReference>
<evidence type="ECO:0000256" key="10">
    <source>
        <dbReference type="ARBA" id="ARBA00022840"/>
    </source>
</evidence>
<evidence type="ECO:0000256" key="17">
    <source>
        <dbReference type="PROSITE-ProRule" id="PRU10141"/>
    </source>
</evidence>
<keyword evidence="12 18" id="KW-0472">Membrane</keyword>
<keyword evidence="13" id="KW-0325">Glycoprotein</keyword>
<comment type="catalytic activity">
    <reaction evidence="16">
        <text>L-seryl-[protein] + ATP = O-phospho-L-seryl-[protein] + ADP + H(+)</text>
        <dbReference type="Rhea" id="RHEA:17989"/>
        <dbReference type="Rhea" id="RHEA-COMP:9863"/>
        <dbReference type="Rhea" id="RHEA-COMP:11604"/>
        <dbReference type="ChEBI" id="CHEBI:15378"/>
        <dbReference type="ChEBI" id="CHEBI:29999"/>
        <dbReference type="ChEBI" id="CHEBI:30616"/>
        <dbReference type="ChEBI" id="CHEBI:83421"/>
        <dbReference type="ChEBI" id="CHEBI:456216"/>
        <dbReference type="EC" id="2.7.11.1"/>
    </reaction>
</comment>
<proteinExistence type="predicted"/>
<accession>A0A8J5HFZ6</accession>
<dbReference type="GO" id="GO:0005524">
    <property type="term" value="F:ATP binding"/>
    <property type="evidence" value="ECO:0007669"/>
    <property type="project" value="UniProtKB-UniRule"/>
</dbReference>
<keyword evidence="3" id="KW-1003">Cell membrane</keyword>
<dbReference type="GO" id="GO:0005886">
    <property type="term" value="C:plasma membrane"/>
    <property type="evidence" value="ECO:0007669"/>
    <property type="project" value="UniProtKB-SubCell"/>
</dbReference>
<evidence type="ECO:0000256" key="14">
    <source>
        <dbReference type="ARBA" id="ARBA00023279"/>
    </source>
</evidence>
<dbReference type="PROSITE" id="PS00108">
    <property type="entry name" value="PROTEIN_KINASE_ST"/>
    <property type="match status" value="1"/>
</dbReference>
<dbReference type="OrthoDB" id="762184at2759"/>
<dbReference type="PROSITE" id="PS00107">
    <property type="entry name" value="PROTEIN_KINASE_ATP"/>
    <property type="match status" value="1"/>
</dbReference>
<evidence type="ECO:0000256" key="12">
    <source>
        <dbReference type="ARBA" id="ARBA00023136"/>
    </source>
</evidence>
<dbReference type="Pfam" id="PF07714">
    <property type="entry name" value="PK_Tyr_Ser-Thr"/>
    <property type="match status" value="1"/>
</dbReference>
<evidence type="ECO:0000256" key="5">
    <source>
        <dbReference type="ARBA" id="ARBA00022679"/>
    </source>
</evidence>
<evidence type="ECO:0000259" key="20">
    <source>
        <dbReference type="PROSITE" id="PS50011"/>
    </source>
</evidence>
<keyword evidence="7 19" id="KW-0732">Signal</keyword>
<comment type="catalytic activity">
    <reaction evidence="15">
        <text>L-threonyl-[protein] + ATP = O-phospho-L-threonyl-[protein] + ADP + H(+)</text>
        <dbReference type="Rhea" id="RHEA:46608"/>
        <dbReference type="Rhea" id="RHEA-COMP:11060"/>
        <dbReference type="Rhea" id="RHEA-COMP:11605"/>
        <dbReference type="ChEBI" id="CHEBI:15378"/>
        <dbReference type="ChEBI" id="CHEBI:30013"/>
        <dbReference type="ChEBI" id="CHEBI:30616"/>
        <dbReference type="ChEBI" id="CHEBI:61977"/>
        <dbReference type="ChEBI" id="CHEBI:456216"/>
        <dbReference type="EC" id="2.7.11.1"/>
    </reaction>
</comment>
<evidence type="ECO:0000256" key="7">
    <source>
        <dbReference type="ARBA" id="ARBA00022729"/>
    </source>
</evidence>
<evidence type="ECO:0000256" key="3">
    <source>
        <dbReference type="ARBA" id="ARBA00022475"/>
    </source>
</evidence>
<dbReference type="GO" id="GO:0004674">
    <property type="term" value="F:protein serine/threonine kinase activity"/>
    <property type="evidence" value="ECO:0007669"/>
    <property type="project" value="UniProtKB-KW"/>
</dbReference>
<dbReference type="InterPro" id="IPR000719">
    <property type="entry name" value="Prot_kinase_dom"/>
</dbReference>
<feature type="transmembrane region" description="Helical" evidence="18">
    <location>
        <begin position="430"/>
        <end position="450"/>
    </location>
</feature>
<keyword evidence="9" id="KW-0418">Kinase</keyword>
<keyword evidence="22" id="KW-1185">Reference proteome</keyword>